<dbReference type="InterPro" id="IPR013536">
    <property type="entry name" value="WLM_dom"/>
</dbReference>
<feature type="region of interest" description="Disordered" evidence="1">
    <location>
        <begin position="164"/>
        <end position="195"/>
    </location>
</feature>
<organism evidence="3 4">
    <name type="scientific">Ascodesmis nigricans</name>
    <dbReference type="NCBI Taxonomy" id="341454"/>
    <lineage>
        <taxon>Eukaryota</taxon>
        <taxon>Fungi</taxon>
        <taxon>Dikarya</taxon>
        <taxon>Ascomycota</taxon>
        <taxon>Pezizomycotina</taxon>
        <taxon>Pezizomycetes</taxon>
        <taxon>Pezizales</taxon>
        <taxon>Ascodesmidaceae</taxon>
        <taxon>Ascodesmis</taxon>
    </lineage>
</organism>
<sequence>MVLATPNPYTFHTLQPLPHLPNSTTALSYLTRLRNDAGIQGVMRKHRWSVSILREMEPLGNTDARSKILGRNHGRGELIEIRLRTDEYDGWRAYDMVLKTLYHELAHMVHDDHDRQFWDLMSQIQKEGKQMDWRSGGRPLTDQVFYNPPEKPVETLKGGVFRLGGGGGGGGSANGGGSNGTMGDTQDETKRRREMMARAAEERLKRLTAPTTGKT</sequence>
<dbReference type="EMBL" id="ML220183">
    <property type="protein sequence ID" value="TGZ76348.1"/>
    <property type="molecule type" value="Genomic_DNA"/>
</dbReference>
<dbReference type="Gene3D" id="3.30.2010.10">
    <property type="entry name" value="Metalloproteases ('zincins'), catalytic domain"/>
    <property type="match status" value="1"/>
</dbReference>
<evidence type="ECO:0000256" key="1">
    <source>
        <dbReference type="SAM" id="MobiDB-lite"/>
    </source>
</evidence>
<evidence type="ECO:0000259" key="2">
    <source>
        <dbReference type="PROSITE" id="PS51397"/>
    </source>
</evidence>
<proteinExistence type="predicted"/>
<dbReference type="AlphaFoldDB" id="A0A4S2MPB8"/>
<accession>A0A4S2MPB8</accession>
<dbReference type="PANTHER" id="PTHR47795:SF1">
    <property type="entry name" value="DNA-DEPENDENT METALLOPROTEASE WSS1 HOMOLOG 2"/>
    <property type="match status" value="1"/>
</dbReference>
<dbReference type="InParanoid" id="A0A4S2MPB8"/>
<dbReference type="Pfam" id="PF08325">
    <property type="entry name" value="WLM"/>
    <property type="match status" value="1"/>
</dbReference>
<protein>
    <submittedName>
        <fullName evidence="3">WLM-domain-containing protein</fullName>
    </submittedName>
</protein>
<feature type="domain" description="WLM" evidence="2">
    <location>
        <begin position="2"/>
        <end position="205"/>
    </location>
</feature>
<dbReference type="GO" id="GO:0070628">
    <property type="term" value="F:proteasome binding"/>
    <property type="evidence" value="ECO:0007669"/>
    <property type="project" value="TreeGrafter"/>
</dbReference>
<dbReference type="OrthoDB" id="49605at2759"/>
<evidence type="ECO:0000313" key="3">
    <source>
        <dbReference type="EMBL" id="TGZ76348.1"/>
    </source>
</evidence>
<name>A0A4S2MPB8_9PEZI</name>
<evidence type="ECO:0000313" key="4">
    <source>
        <dbReference type="Proteomes" id="UP000298138"/>
    </source>
</evidence>
<dbReference type="PROSITE" id="PS51397">
    <property type="entry name" value="WLM"/>
    <property type="match status" value="1"/>
</dbReference>
<reference evidence="3 4" key="1">
    <citation type="submission" date="2019-04" db="EMBL/GenBank/DDBJ databases">
        <title>Comparative genomics and transcriptomics to analyze fruiting body development in filamentous ascomycetes.</title>
        <authorList>
            <consortium name="DOE Joint Genome Institute"/>
            <person name="Lutkenhaus R."/>
            <person name="Traeger S."/>
            <person name="Breuer J."/>
            <person name="Kuo A."/>
            <person name="Lipzen A."/>
            <person name="Pangilinan J."/>
            <person name="Dilworth D."/>
            <person name="Sandor L."/>
            <person name="Poggeler S."/>
            <person name="Barry K."/>
            <person name="Grigoriev I.V."/>
            <person name="Nowrousian M."/>
        </authorList>
    </citation>
    <scope>NUCLEOTIDE SEQUENCE [LARGE SCALE GENOMIC DNA]</scope>
    <source>
        <strain evidence="3 4">CBS 389.68</strain>
    </source>
</reference>
<dbReference type="STRING" id="341454.A0A4S2MPB8"/>
<keyword evidence="4" id="KW-1185">Reference proteome</keyword>
<dbReference type="PANTHER" id="PTHR47795">
    <property type="entry name" value="UBIQUITIN AND WLM DOMAIN-CONTAINING METALLOPROTEASE SPCC1442.07C"/>
    <property type="match status" value="1"/>
</dbReference>
<feature type="compositionally biased region" description="Gly residues" evidence="1">
    <location>
        <begin position="164"/>
        <end position="180"/>
    </location>
</feature>
<gene>
    <name evidence="3" type="ORF">EX30DRAFT_344958</name>
</gene>
<dbReference type="Proteomes" id="UP000298138">
    <property type="component" value="Unassembled WGS sequence"/>
</dbReference>